<protein>
    <submittedName>
        <fullName evidence="2">Uncharacterized protein</fullName>
    </submittedName>
</protein>
<gene>
    <name evidence="2" type="ORF">BN9_007260</name>
</gene>
<feature type="compositionally biased region" description="Basic residues" evidence="1">
    <location>
        <begin position="85"/>
        <end position="103"/>
    </location>
</feature>
<evidence type="ECO:0000256" key="1">
    <source>
        <dbReference type="SAM" id="MobiDB-lite"/>
    </source>
</evidence>
<evidence type="ECO:0000313" key="2">
    <source>
        <dbReference type="EMBL" id="CCI39942.1"/>
    </source>
</evidence>
<accession>A0A024FZY4</accession>
<feature type="region of interest" description="Disordered" evidence="1">
    <location>
        <begin position="1"/>
        <end position="109"/>
    </location>
</feature>
<name>A0A024FZY4_9STRA</name>
<feature type="compositionally biased region" description="Basic residues" evidence="1">
    <location>
        <begin position="26"/>
        <end position="45"/>
    </location>
</feature>
<feature type="compositionally biased region" description="Basic residues" evidence="1">
    <location>
        <begin position="1"/>
        <end position="17"/>
    </location>
</feature>
<keyword evidence="3" id="KW-1185">Reference proteome</keyword>
<dbReference type="EMBL" id="CAIX01000004">
    <property type="protein sequence ID" value="CCI39942.1"/>
    <property type="molecule type" value="Genomic_DNA"/>
</dbReference>
<comment type="caution">
    <text evidence="2">The sequence shown here is derived from an EMBL/GenBank/DDBJ whole genome shotgun (WGS) entry which is preliminary data.</text>
</comment>
<evidence type="ECO:0000313" key="3">
    <source>
        <dbReference type="Proteomes" id="UP000053237"/>
    </source>
</evidence>
<proteinExistence type="predicted"/>
<organism evidence="2 3">
    <name type="scientific">Albugo candida</name>
    <dbReference type="NCBI Taxonomy" id="65357"/>
    <lineage>
        <taxon>Eukaryota</taxon>
        <taxon>Sar</taxon>
        <taxon>Stramenopiles</taxon>
        <taxon>Oomycota</taxon>
        <taxon>Peronosporomycetes</taxon>
        <taxon>Albuginales</taxon>
        <taxon>Albuginaceae</taxon>
        <taxon>Albugo</taxon>
    </lineage>
</organism>
<dbReference type="Proteomes" id="UP000053237">
    <property type="component" value="Unassembled WGS sequence"/>
</dbReference>
<dbReference type="InParanoid" id="A0A024FZY4"/>
<dbReference type="AlphaFoldDB" id="A0A024FZY4"/>
<reference evidence="2 3" key="1">
    <citation type="submission" date="2012-05" db="EMBL/GenBank/DDBJ databases">
        <title>Recombination and specialization in a pathogen metapopulation.</title>
        <authorList>
            <person name="Gardiner A."/>
            <person name="Kemen E."/>
            <person name="Schultz-Larsen T."/>
            <person name="MacLean D."/>
            <person name="Van Oosterhout C."/>
            <person name="Jones J.D.G."/>
        </authorList>
    </citation>
    <scope>NUCLEOTIDE SEQUENCE [LARGE SCALE GENOMIC DNA]</scope>
    <source>
        <strain evidence="2 3">Ac Nc2</strain>
    </source>
</reference>
<sequence length="178" mass="20998">MCRRTRKESRSRSRSRSQSRNCTRLRSSRKRSWSKHSARKERKVLRSSSSPDRSKPPRRSRPQTRSQSRNKSSSVTDTNDEESCHRRKRKQKKDKKKRQKTSGKQKEIRPLATMKQVSIPVLTFLQPLSTGYSNDRLCENQRYYRGWKGKNALSDTSEPKKLRTLEMLARDDVKNSTI</sequence>